<dbReference type="PROSITE" id="PS50005">
    <property type="entry name" value="TPR"/>
    <property type="match status" value="3"/>
</dbReference>
<dbReference type="InterPro" id="IPR011006">
    <property type="entry name" value="CheY-like_superfamily"/>
</dbReference>
<evidence type="ECO:0000259" key="14">
    <source>
        <dbReference type="PROSITE" id="PS50110"/>
    </source>
</evidence>
<gene>
    <name evidence="15" type="ORF">HUW51_14525</name>
</gene>
<accession>A0A7G7G9P3</accession>
<comment type="catalytic activity">
    <reaction evidence="1">
        <text>ATP + protein L-histidine = ADP + protein N-phospho-L-histidine.</text>
        <dbReference type="EC" id="2.7.13.3"/>
    </reaction>
</comment>
<sequence>MKAVILSCLICCWLVVCLPVFAQPGKIDSLEKVLATTRPDTNRVIILNKLSGQYRSWTSNLDQSKALALEGLQLAKKINFLQGIGTSYTCLGNYYYKLNQTQPALNNFRKALHYYNQAHDEKGIGVSYSNLAMIYEDTGNYTQALEFYLKSLKIAEARNDPEAQGLIYSYLGVMLQNQKKYKQSLGYNFKAIKLLGAVNNLPSKAYALNCIGNTYREWHQYQQAVNYLQQAQEIFDTFKIARGQVGSYNNLGLVNYSLKQYDQAYAYHQKALAISEPNQFNNSTIVALHGMGAVLLQKKQANAAIPLYQKSLKIASEHHLVLDKLDAYKGLTEAYAQNQNYAAAFAMQTKASALKDSIFNDQNTHEIAQLQANYQVEKKQAEIELLKKDQQREDLIRNISLAGLLAALLFGALLYSRQRLKIKQDKLLVAKSKELASKNKELAGKNAQLEALAQVLELQAQELEQQTLKLQELDQVKSTFFANISHEFRTPLTIILGSLSDKIVQLRHQPPPVNLTLEEKEVRAIHRNAQRLLELINQLLDLSKLESGQLTLQPQAGDLMQFFRMLAGSFSSLAEFRRIKFDFILPETPAFFRFDADKLEKIFSNLLSNAFKFSPDGGEIQLKVELFAVVPGGEWLIRGLVQDTGPGIAPEQLDKVFERFYQGSQKYTSDQQGTGIGLALVKELVALHGGKVWAENSPAAGARFIVQLPLLEAPVQELAPFSLNLAPELNLAAASAKIEIDIAPELAAAAVTQPEKPVLLIVEDNLDLRSYIRKHLENAYTVLESENGSLGLQKAVSQVPDLIISDLMMPEMDGMALCHHVKTDERTSHIPVILLTALATPESKLQGLETGADDYLTKPFNPQELQIRVRNLVESRRKLRERFGKEIWVKPQEITVSSVDEKFLEKAIKVVEENLSDSDFGAEEFSREIGMSRMQLHRKLTALTGQSTSDFLRSMRLKRAAQLLQARAGNVSEVAFEVGFNSLSYFSKCFKEQFQVQPNEYLAQQEKSALA</sequence>
<dbReference type="Gene3D" id="1.10.10.60">
    <property type="entry name" value="Homeodomain-like"/>
    <property type="match status" value="1"/>
</dbReference>
<dbReference type="Gene3D" id="1.10.287.130">
    <property type="match status" value="1"/>
</dbReference>
<feature type="domain" description="Histidine kinase" evidence="13">
    <location>
        <begin position="483"/>
        <end position="712"/>
    </location>
</feature>
<evidence type="ECO:0000256" key="3">
    <source>
        <dbReference type="ARBA" id="ARBA00022553"/>
    </source>
</evidence>
<dbReference type="SMART" id="SM00448">
    <property type="entry name" value="REC"/>
    <property type="match status" value="1"/>
</dbReference>
<dbReference type="PROSITE" id="PS50109">
    <property type="entry name" value="HIS_KIN"/>
    <property type="match status" value="1"/>
</dbReference>
<dbReference type="InterPro" id="IPR011990">
    <property type="entry name" value="TPR-like_helical_dom_sf"/>
</dbReference>
<name>A0A7G7G9P3_9BACT</name>
<dbReference type="Pfam" id="PF00072">
    <property type="entry name" value="Response_reg"/>
    <property type="match status" value="1"/>
</dbReference>
<dbReference type="SUPFAM" id="SSF52172">
    <property type="entry name" value="CheY-like"/>
    <property type="match status" value="1"/>
</dbReference>
<dbReference type="InterPro" id="IPR036097">
    <property type="entry name" value="HisK_dim/P_sf"/>
</dbReference>
<dbReference type="EC" id="2.7.13.3" evidence="2"/>
<dbReference type="Pfam" id="PF13176">
    <property type="entry name" value="TPR_7"/>
    <property type="match status" value="1"/>
</dbReference>
<dbReference type="Pfam" id="PF13424">
    <property type="entry name" value="TPR_12"/>
    <property type="match status" value="1"/>
</dbReference>
<evidence type="ECO:0000313" key="16">
    <source>
        <dbReference type="Proteomes" id="UP000515237"/>
    </source>
</evidence>
<evidence type="ECO:0000256" key="9">
    <source>
        <dbReference type="PROSITE-ProRule" id="PRU00339"/>
    </source>
</evidence>
<dbReference type="InterPro" id="IPR019734">
    <property type="entry name" value="TPR_rpt"/>
</dbReference>
<dbReference type="InterPro" id="IPR003594">
    <property type="entry name" value="HATPase_dom"/>
</dbReference>
<dbReference type="InterPro" id="IPR004358">
    <property type="entry name" value="Sig_transdc_His_kin-like_C"/>
</dbReference>
<keyword evidence="11" id="KW-0732">Signal</keyword>
<dbReference type="SMART" id="SM00028">
    <property type="entry name" value="TPR"/>
    <property type="match status" value="7"/>
</dbReference>
<dbReference type="PANTHER" id="PTHR43547">
    <property type="entry name" value="TWO-COMPONENT HISTIDINE KINASE"/>
    <property type="match status" value="1"/>
</dbReference>
<feature type="signal peptide" evidence="11">
    <location>
        <begin position="1"/>
        <end position="22"/>
    </location>
</feature>
<reference evidence="15 16" key="1">
    <citation type="journal article" date="2018" name="Int. J. Syst. Evol. Microbiol.">
        <title>Adhaeribacter swui sp. nov., isolated from wet mud.</title>
        <authorList>
            <person name="Kim D.U."/>
            <person name="Kim K.W."/>
            <person name="Kang M.S."/>
            <person name="Kim J.Y."/>
            <person name="Jang J.H."/>
            <person name="Kim M.K."/>
        </authorList>
    </citation>
    <scope>NUCLEOTIDE SEQUENCE [LARGE SCALE GENOMIC DNA]</scope>
    <source>
        <strain evidence="15 16">KCTC 52873</strain>
    </source>
</reference>
<dbReference type="AlphaFoldDB" id="A0A7G7G9P3"/>
<evidence type="ECO:0000259" key="13">
    <source>
        <dbReference type="PROSITE" id="PS50109"/>
    </source>
</evidence>
<dbReference type="InterPro" id="IPR001789">
    <property type="entry name" value="Sig_transdc_resp-reg_receiver"/>
</dbReference>
<feature type="coiled-coil region" evidence="10">
    <location>
        <begin position="432"/>
        <end position="476"/>
    </location>
</feature>
<keyword evidence="16" id="KW-1185">Reference proteome</keyword>
<keyword evidence="7" id="KW-0804">Transcription</keyword>
<dbReference type="Proteomes" id="UP000515237">
    <property type="component" value="Chromosome"/>
</dbReference>
<feature type="repeat" description="TPR" evidence="9">
    <location>
        <begin position="85"/>
        <end position="118"/>
    </location>
</feature>
<dbReference type="CDD" id="cd17574">
    <property type="entry name" value="REC_OmpR"/>
    <property type="match status" value="1"/>
</dbReference>
<keyword evidence="5" id="KW-0418">Kinase</keyword>
<keyword evidence="10" id="KW-0175">Coiled coil</keyword>
<dbReference type="SMART" id="SM00388">
    <property type="entry name" value="HisKA"/>
    <property type="match status" value="1"/>
</dbReference>
<dbReference type="InterPro" id="IPR018060">
    <property type="entry name" value="HTH_AraC"/>
</dbReference>
<evidence type="ECO:0000256" key="8">
    <source>
        <dbReference type="PROSITE-ProRule" id="PRU00169"/>
    </source>
</evidence>
<dbReference type="SMART" id="SM00342">
    <property type="entry name" value="HTH_ARAC"/>
    <property type="match status" value="1"/>
</dbReference>
<keyword evidence="6" id="KW-0805">Transcription regulation</keyword>
<keyword evidence="3 8" id="KW-0597">Phosphoprotein</keyword>
<dbReference type="InterPro" id="IPR003661">
    <property type="entry name" value="HisK_dim/P_dom"/>
</dbReference>
<dbReference type="SUPFAM" id="SSF46689">
    <property type="entry name" value="Homeodomain-like"/>
    <property type="match status" value="1"/>
</dbReference>
<evidence type="ECO:0000256" key="1">
    <source>
        <dbReference type="ARBA" id="ARBA00000085"/>
    </source>
</evidence>
<feature type="repeat" description="TPR" evidence="9">
    <location>
        <begin position="125"/>
        <end position="158"/>
    </location>
</feature>
<feature type="modified residue" description="4-aspartylphosphate" evidence="8">
    <location>
        <position position="806"/>
    </location>
</feature>
<dbReference type="PROSITE" id="PS01124">
    <property type="entry name" value="HTH_ARAC_FAMILY_2"/>
    <property type="match status" value="1"/>
</dbReference>
<dbReference type="InterPro" id="IPR005467">
    <property type="entry name" value="His_kinase_dom"/>
</dbReference>
<dbReference type="FunFam" id="3.30.565.10:FF:000006">
    <property type="entry name" value="Sensor histidine kinase WalK"/>
    <property type="match status" value="1"/>
</dbReference>
<dbReference type="Gene3D" id="1.25.40.10">
    <property type="entry name" value="Tetratricopeptide repeat domain"/>
    <property type="match status" value="2"/>
</dbReference>
<dbReference type="GO" id="GO:0003700">
    <property type="term" value="F:DNA-binding transcription factor activity"/>
    <property type="evidence" value="ECO:0007669"/>
    <property type="project" value="InterPro"/>
</dbReference>
<evidence type="ECO:0000256" key="7">
    <source>
        <dbReference type="ARBA" id="ARBA00023163"/>
    </source>
</evidence>
<organism evidence="15 16">
    <name type="scientific">Adhaeribacter swui</name>
    <dbReference type="NCBI Taxonomy" id="2086471"/>
    <lineage>
        <taxon>Bacteria</taxon>
        <taxon>Pseudomonadati</taxon>
        <taxon>Bacteroidota</taxon>
        <taxon>Cytophagia</taxon>
        <taxon>Cytophagales</taxon>
        <taxon>Hymenobacteraceae</taxon>
        <taxon>Adhaeribacter</taxon>
    </lineage>
</organism>
<keyword evidence="4" id="KW-0808">Transferase</keyword>
<evidence type="ECO:0000256" key="10">
    <source>
        <dbReference type="SAM" id="Coils"/>
    </source>
</evidence>
<feature type="coiled-coil region" evidence="10">
    <location>
        <begin position="360"/>
        <end position="398"/>
    </location>
</feature>
<dbReference type="Pfam" id="PF02518">
    <property type="entry name" value="HATPase_c"/>
    <property type="match status" value="1"/>
</dbReference>
<evidence type="ECO:0000256" key="6">
    <source>
        <dbReference type="ARBA" id="ARBA00023015"/>
    </source>
</evidence>
<feature type="repeat" description="TPR" evidence="9">
    <location>
        <begin position="245"/>
        <end position="278"/>
    </location>
</feature>
<dbReference type="CDD" id="cd00082">
    <property type="entry name" value="HisKA"/>
    <property type="match status" value="1"/>
</dbReference>
<feature type="domain" description="HTH araC/xylS-type" evidence="12">
    <location>
        <begin position="905"/>
        <end position="1004"/>
    </location>
</feature>
<evidence type="ECO:0000256" key="5">
    <source>
        <dbReference type="ARBA" id="ARBA00022777"/>
    </source>
</evidence>
<evidence type="ECO:0000256" key="2">
    <source>
        <dbReference type="ARBA" id="ARBA00012438"/>
    </source>
</evidence>
<dbReference type="Pfam" id="PF12833">
    <property type="entry name" value="HTH_18"/>
    <property type="match status" value="1"/>
</dbReference>
<dbReference type="PROSITE" id="PS50110">
    <property type="entry name" value="RESPONSE_REGULATORY"/>
    <property type="match status" value="1"/>
</dbReference>
<feature type="domain" description="Response regulatory" evidence="14">
    <location>
        <begin position="758"/>
        <end position="873"/>
    </location>
</feature>
<dbReference type="PANTHER" id="PTHR43547:SF2">
    <property type="entry name" value="HYBRID SIGNAL TRANSDUCTION HISTIDINE KINASE C"/>
    <property type="match status" value="1"/>
</dbReference>
<dbReference type="EMBL" id="CP055156">
    <property type="protein sequence ID" value="QNF33877.1"/>
    <property type="molecule type" value="Genomic_DNA"/>
</dbReference>
<dbReference type="RefSeq" id="WP_185270359.1">
    <property type="nucleotide sequence ID" value="NZ_CP055156.1"/>
</dbReference>
<dbReference type="SMART" id="SM00387">
    <property type="entry name" value="HATPase_c"/>
    <property type="match status" value="1"/>
</dbReference>
<feature type="chain" id="PRO_5028805041" description="histidine kinase" evidence="11">
    <location>
        <begin position="23"/>
        <end position="1011"/>
    </location>
</feature>
<proteinExistence type="predicted"/>
<dbReference type="GO" id="GO:0000155">
    <property type="term" value="F:phosphorelay sensor kinase activity"/>
    <property type="evidence" value="ECO:0007669"/>
    <property type="project" value="InterPro"/>
</dbReference>
<dbReference type="Pfam" id="PF00512">
    <property type="entry name" value="HisKA"/>
    <property type="match status" value="1"/>
</dbReference>
<dbReference type="KEGG" id="aswu:HUW51_14525"/>
<dbReference type="SUPFAM" id="SSF48452">
    <property type="entry name" value="TPR-like"/>
    <property type="match status" value="2"/>
</dbReference>
<dbReference type="SUPFAM" id="SSF55874">
    <property type="entry name" value="ATPase domain of HSP90 chaperone/DNA topoisomerase II/histidine kinase"/>
    <property type="match status" value="1"/>
</dbReference>
<evidence type="ECO:0000256" key="11">
    <source>
        <dbReference type="SAM" id="SignalP"/>
    </source>
</evidence>
<dbReference type="Gene3D" id="3.30.565.10">
    <property type="entry name" value="Histidine kinase-like ATPase, C-terminal domain"/>
    <property type="match status" value="1"/>
</dbReference>
<dbReference type="InterPro" id="IPR009057">
    <property type="entry name" value="Homeodomain-like_sf"/>
</dbReference>
<dbReference type="InterPro" id="IPR036890">
    <property type="entry name" value="HATPase_C_sf"/>
</dbReference>
<dbReference type="Gene3D" id="3.40.50.2300">
    <property type="match status" value="1"/>
</dbReference>
<keyword evidence="9" id="KW-0802">TPR repeat</keyword>
<evidence type="ECO:0000313" key="15">
    <source>
        <dbReference type="EMBL" id="QNF33877.1"/>
    </source>
</evidence>
<evidence type="ECO:0000256" key="4">
    <source>
        <dbReference type="ARBA" id="ARBA00022679"/>
    </source>
</evidence>
<dbReference type="Pfam" id="PF13374">
    <property type="entry name" value="TPR_10"/>
    <property type="match status" value="1"/>
</dbReference>
<evidence type="ECO:0000259" key="12">
    <source>
        <dbReference type="PROSITE" id="PS01124"/>
    </source>
</evidence>
<protein>
    <recommendedName>
        <fullName evidence="2">histidine kinase</fullName>
        <ecNumber evidence="2">2.7.13.3</ecNumber>
    </recommendedName>
</protein>
<dbReference type="SUPFAM" id="SSF47384">
    <property type="entry name" value="Homodimeric domain of signal transducing histidine kinase"/>
    <property type="match status" value="1"/>
</dbReference>
<dbReference type="GO" id="GO:0043565">
    <property type="term" value="F:sequence-specific DNA binding"/>
    <property type="evidence" value="ECO:0007669"/>
    <property type="project" value="InterPro"/>
</dbReference>
<dbReference type="PRINTS" id="PR00344">
    <property type="entry name" value="BCTRLSENSOR"/>
</dbReference>